<comment type="subunit">
    <text evidence="4">Component of the 30S ribosomal translation pre-initiation complex which assembles on the 30S ribosome in the order IF-2 and IF-3, IF-1 and N-formylmethionyl-tRNA(fMet); mRNA recruitment can occur at any time during PIC assembly.</text>
</comment>
<evidence type="ECO:0000256" key="6">
    <source>
        <dbReference type="ARBA" id="ARBA00022640"/>
    </source>
</evidence>
<evidence type="ECO:0000313" key="11">
    <source>
        <dbReference type="EMBL" id="KAF5190814.1"/>
    </source>
</evidence>
<name>A0A7J6W0B2_THATH</name>
<keyword evidence="12" id="KW-1185">Reference proteome</keyword>
<gene>
    <name evidence="11" type="ORF">FRX31_019598</name>
</gene>
<dbReference type="NCBIfam" id="TIGR00008">
    <property type="entry name" value="infA"/>
    <property type="match status" value="1"/>
</dbReference>
<protein>
    <recommendedName>
        <fullName evidence="8">Translation initiation factor IF-1, chloroplastic</fullName>
    </recommendedName>
</protein>
<dbReference type="SUPFAM" id="SSF50249">
    <property type="entry name" value="Nucleic acid-binding proteins"/>
    <property type="match status" value="1"/>
</dbReference>
<keyword evidence="7 9" id="KW-0648">Protein biosynthesis</keyword>
<dbReference type="GO" id="GO:0003723">
    <property type="term" value="F:RNA binding"/>
    <property type="evidence" value="ECO:0007669"/>
    <property type="project" value="InterPro"/>
</dbReference>
<organism evidence="11 12">
    <name type="scientific">Thalictrum thalictroides</name>
    <name type="common">Rue-anemone</name>
    <name type="synonym">Anemone thalictroides</name>
    <dbReference type="NCBI Taxonomy" id="46969"/>
    <lineage>
        <taxon>Eukaryota</taxon>
        <taxon>Viridiplantae</taxon>
        <taxon>Streptophyta</taxon>
        <taxon>Embryophyta</taxon>
        <taxon>Tracheophyta</taxon>
        <taxon>Spermatophyta</taxon>
        <taxon>Magnoliopsida</taxon>
        <taxon>Ranunculales</taxon>
        <taxon>Ranunculaceae</taxon>
        <taxon>Thalictroideae</taxon>
        <taxon>Thalictrum</taxon>
    </lineage>
</organism>
<dbReference type="GO" id="GO:0003743">
    <property type="term" value="F:translation initiation factor activity"/>
    <property type="evidence" value="ECO:0007669"/>
    <property type="project" value="UniProtKB-UniRule"/>
</dbReference>
<evidence type="ECO:0000256" key="5">
    <source>
        <dbReference type="ARBA" id="ARBA00022540"/>
    </source>
</evidence>
<dbReference type="Proteomes" id="UP000554482">
    <property type="component" value="Unassembled WGS sequence"/>
</dbReference>
<reference evidence="11 12" key="1">
    <citation type="submission" date="2020-06" db="EMBL/GenBank/DDBJ databases">
        <title>Transcriptomic and genomic resources for Thalictrum thalictroides and T. hernandezii: Facilitating candidate gene discovery in an emerging model plant lineage.</title>
        <authorList>
            <person name="Arias T."/>
            <person name="Riano-Pachon D.M."/>
            <person name="Di Stilio V.S."/>
        </authorList>
    </citation>
    <scope>NUCLEOTIDE SEQUENCE [LARGE SCALE GENOMIC DNA]</scope>
    <source>
        <strain evidence="12">cv. WT478/WT964</strain>
        <tissue evidence="11">Leaves</tissue>
    </source>
</reference>
<sequence length="192" mass="21778">MWIWVIIPPPSGTPVNSIAPPPTTNLWCRFSSMSSFSGLRTINFVPLPRHSLPSKKSLWTCSCSSNNSNNSLPLSFNDYASIWSPRLSVNTNNNMRGRQDNCIVVYSSKNSPPGMKEQKWTHEGLITESLSNGMFRVRLDNEDVILGYVSGRIRRNFVRILPGDRVKLEVSRYDSTKGRIVYRLRNSKDPAE</sequence>
<dbReference type="FunFam" id="2.40.50.140:FF:000019">
    <property type="entry name" value="Translation initiation factor IF-1, chloroplastic"/>
    <property type="match status" value="1"/>
</dbReference>
<feature type="domain" description="S1-like" evidence="10">
    <location>
        <begin position="123"/>
        <end position="185"/>
    </location>
</feature>
<evidence type="ECO:0000256" key="1">
    <source>
        <dbReference type="ARBA" id="ARBA00003935"/>
    </source>
</evidence>
<dbReference type="HAMAP" id="MF_00075">
    <property type="entry name" value="IF_1"/>
    <property type="match status" value="1"/>
</dbReference>
<evidence type="ECO:0000256" key="7">
    <source>
        <dbReference type="ARBA" id="ARBA00022917"/>
    </source>
</evidence>
<accession>A0A7J6W0B2</accession>
<dbReference type="OrthoDB" id="1714886at2759"/>
<evidence type="ECO:0000256" key="9">
    <source>
        <dbReference type="PROSITE-ProRule" id="PRU00181"/>
    </source>
</evidence>
<keyword evidence="6" id="KW-0934">Plastid</keyword>
<dbReference type="Gene3D" id="2.40.50.140">
    <property type="entry name" value="Nucleic acid-binding proteins"/>
    <property type="match status" value="1"/>
</dbReference>
<evidence type="ECO:0000256" key="8">
    <source>
        <dbReference type="ARBA" id="ARBA00068272"/>
    </source>
</evidence>
<comment type="function">
    <text evidence="1">One of the essential components for the initiation of protein synthesis. Stabilizes the binding of IF-2 and IF-3 on the 30S subunit to which N-formylmethionyl-tRNA(fMet) subsequently binds. Helps modulate mRNA selection, yielding the 30S pre-initiation complex (PIC). Upon addition of the 50S ribosomal subunit IF-1, IF-2 and IF-3 are released leaving the mature 70S translation initiation complex.</text>
</comment>
<dbReference type="GO" id="GO:0005829">
    <property type="term" value="C:cytosol"/>
    <property type="evidence" value="ECO:0007669"/>
    <property type="project" value="TreeGrafter"/>
</dbReference>
<dbReference type="GO" id="GO:0009507">
    <property type="term" value="C:chloroplast"/>
    <property type="evidence" value="ECO:0007669"/>
    <property type="project" value="UniProtKB-SubCell"/>
</dbReference>
<dbReference type="AlphaFoldDB" id="A0A7J6W0B2"/>
<dbReference type="InterPro" id="IPR012340">
    <property type="entry name" value="NA-bd_OB-fold"/>
</dbReference>
<comment type="subcellular location">
    <subcellularLocation>
        <location evidence="2">Plastid</location>
        <location evidence="2">Chloroplast</location>
    </subcellularLocation>
</comment>
<dbReference type="InterPro" id="IPR004368">
    <property type="entry name" value="TIF_IF1"/>
</dbReference>
<comment type="similarity">
    <text evidence="3">Belongs to the IF-1 family.</text>
</comment>
<dbReference type="Pfam" id="PF01176">
    <property type="entry name" value="eIF-1a"/>
    <property type="match status" value="1"/>
</dbReference>
<dbReference type="GO" id="GO:0043022">
    <property type="term" value="F:ribosome binding"/>
    <property type="evidence" value="ECO:0007669"/>
    <property type="project" value="TreeGrafter"/>
</dbReference>
<evidence type="ECO:0000256" key="3">
    <source>
        <dbReference type="ARBA" id="ARBA00010939"/>
    </source>
</evidence>
<evidence type="ECO:0000313" key="12">
    <source>
        <dbReference type="Proteomes" id="UP000554482"/>
    </source>
</evidence>
<proteinExistence type="inferred from homology"/>
<dbReference type="PANTHER" id="PTHR33370">
    <property type="entry name" value="TRANSLATION INITIATION FACTOR IF-1, CHLOROPLASTIC"/>
    <property type="match status" value="1"/>
</dbReference>
<dbReference type="EMBL" id="JABWDY010023581">
    <property type="protein sequence ID" value="KAF5190814.1"/>
    <property type="molecule type" value="Genomic_DNA"/>
</dbReference>
<dbReference type="CDD" id="cd04451">
    <property type="entry name" value="S1_IF1"/>
    <property type="match status" value="1"/>
</dbReference>
<keyword evidence="5 9" id="KW-0396">Initiation factor</keyword>
<dbReference type="PANTHER" id="PTHR33370:SF1">
    <property type="entry name" value="TRANSLATION INITIATION FACTOR IF-1, CHLOROPLASTIC"/>
    <property type="match status" value="1"/>
</dbReference>
<comment type="caution">
    <text evidence="11">The sequence shown here is derived from an EMBL/GenBank/DDBJ whole genome shotgun (WGS) entry which is preliminary data.</text>
</comment>
<evidence type="ECO:0000256" key="2">
    <source>
        <dbReference type="ARBA" id="ARBA00004229"/>
    </source>
</evidence>
<evidence type="ECO:0000256" key="4">
    <source>
        <dbReference type="ARBA" id="ARBA00011599"/>
    </source>
</evidence>
<dbReference type="InterPro" id="IPR006196">
    <property type="entry name" value="RNA-binding_domain_S1_IF1"/>
</dbReference>
<dbReference type="PROSITE" id="PS50832">
    <property type="entry name" value="S1_IF1_TYPE"/>
    <property type="match status" value="1"/>
</dbReference>
<evidence type="ECO:0000259" key="10">
    <source>
        <dbReference type="PROSITE" id="PS50832"/>
    </source>
</evidence>